<evidence type="ECO:0000313" key="4">
    <source>
        <dbReference type="EMBL" id="RDY30335.1"/>
    </source>
</evidence>
<dbReference type="GO" id="GO:0016757">
    <property type="term" value="F:glycosyltransferase activity"/>
    <property type="evidence" value="ECO:0007669"/>
    <property type="project" value="InterPro"/>
</dbReference>
<accession>A0A255ICS2</accession>
<sequence length="469" mass="53685">MKICLIAEGCYPYVAGGVSSWIQMLVKGMPQHEFTIFTIGAEEKLRGQFKYEIPNNIAQIDEHFLDEFMNAKEKKATDIRITKRQKETFVQFLLGERIDWGVIFDMFRSDGNLSVNQFLISKDFLSIVEAICETKYAQTPFNDVFWTIRSMLLPILSIIKTKPPKADIYHCVSTGYAGIVGAKFKHDTGKPLIVTEHGIYTREREEEILKADWVDNYFKTTWIDFFTSISYGAYVAGDVITALFSNAKFLQIELGAPQEKCIVIPNGINTERFSNIEPLSEVKKEFVIGAVVRVVPIKDIKTMIYSFSIVKNEIKNAKLYIIGPYNENPDYYEECVELIESLECEGIEFVGRVNISEWLGKVDITLLTSVSEGQPFVILESLAARRPVVATDVGSCREMIEGTYDDYGESGIITPVMNPDMIAKAIIKLAKDRKLMIRMGEQGYQRTVRYYKEEVFLDEYENIYRRLHK</sequence>
<name>A0A255ICS2_9FIRM</name>
<dbReference type="OrthoDB" id="9772485at2"/>
<dbReference type="RefSeq" id="WP_094377876.1">
    <property type="nucleotide sequence ID" value="NZ_NOKA02000040.1"/>
</dbReference>
<dbReference type="Gene3D" id="3.40.50.2000">
    <property type="entry name" value="Glycogen Phosphorylase B"/>
    <property type="match status" value="2"/>
</dbReference>
<keyword evidence="3" id="KW-0808">Transferase</keyword>
<dbReference type="Pfam" id="PF00534">
    <property type="entry name" value="Glycos_transf_1"/>
    <property type="match status" value="1"/>
</dbReference>
<reference evidence="3 6" key="2">
    <citation type="submission" date="2018-05" db="EMBL/GenBank/DDBJ databases">
        <title>Genomic Encyclopedia of Type Strains, Phase IV (KMG-IV): sequencing the most valuable type-strain genomes for metagenomic binning, comparative biology and taxonomic classification.</title>
        <authorList>
            <person name="Goeker M."/>
        </authorList>
    </citation>
    <scope>NUCLEOTIDE SEQUENCE [LARGE SCALE GENOMIC DNA]</scope>
    <source>
        <strain evidence="3 6">DSM 28816</strain>
    </source>
</reference>
<dbReference type="NCBIfam" id="NF038011">
    <property type="entry name" value="PelF"/>
    <property type="match status" value="1"/>
</dbReference>
<gene>
    <name evidence="3" type="ORF">C8E03_101822</name>
    <name evidence="4" type="ORF">CG710_015135</name>
</gene>
<dbReference type="AlphaFoldDB" id="A0A255ICS2"/>
<dbReference type="Proteomes" id="UP000247523">
    <property type="component" value="Unassembled WGS sequence"/>
</dbReference>
<keyword evidence="5" id="KW-1185">Reference proteome</keyword>
<dbReference type="SUPFAM" id="SSF53756">
    <property type="entry name" value="UDP-Glycosyltransferase/glycogen phosphorylase"/>
    <property type="match status" value="1"/>
</dbReference>
<dbReference type="PANTHER" id="PTHR12526">
    <property type="entry name" value="GLYCOSYLTRANSFERASE"/>
    <property type="match status" value="1"/>
</dbReference>
<feature type="domain" description="Glycosyl transferase family 1" evidence="1">
    <location>
        <begin position="276"/>
        <end position="446"/>
    </location>
</feature>
<reference evidence="4 5" key="1">
    <citation type="journal article" date="2017" name="Genome Announc.">
        <title>Draft Genome Sequence of a Sporulating and Motile Strain of Lachnotalea glycerini Isolated from Water in Quebec City, Canada.</title>
        <authorList>
            <person name="Maheux A.F."/>
            <person name="Boudreau D.K."/>
            <person name="Berube E."/>
            <person name="Boissinot M."/>
            <person name="Raymond F."/>
            <person name="Brodeur S."/>
            <person name="Corbeil J."/>
            <person name="Isabel S."/>
            <person name="Omar R.F."/>
            <person name="Bergeron M.G."/>
        </authorList>
    </citation>
    <scope>NUCLEOTIDE SEQUENCE [LARGE SCALE GENOMIC DNA]</scope>
    <source>
        <strain evidence="4 5">CCRI-19302</strain>
    </source>
</reference>
<dbReference type="InterPro" id="IPR047691">
    <property type="entry name" value="PelF-like"/>
</dbReference>
<comment type="caution">
    <text evidence="3">The sequence shown here is derived from an EMBL/GenBank/DDBJ whole genome shotgun (WGS) entry which is preliminary data.</text>
</comment>
<dbReference type="EMBL" id="NOKA02000040">
    <property type="protein sequence ID" value="RDY30335.1"/>
    <property type="molecule type" value="Genomic_DNA"/>
</dbReference>
<organism evidence="3 6">
    <name type="scientific">Lachnotalea glycerini</name>
    <dbReference type="NCBI Taxonomy" id="1763509"/>
    <lineage>
        <taxon>Bacteria</taxon>
        <taxon>Bacillati</taxon>
        <taxon>Bacillota</taxon>
        <taxon>Clostridia</taxon>
        <taxon>Lachnospirales</taxon>
        <taxon>Lachnospiraceae</taxon>
        <taxon>Lachnotalea</taxon>
    </lineage>
</organism>
<proteinExistence type="predicted"/>
<dbReference type="EMBL" id="QICS01000001">
    <property type="protein sequence ID" value="PXV96187.1"/>
    <property type="molecule type" value="Genomic_DNA"/>
</dbReference>
<feature type="domain" description="DUF3492" evidence="2">
    <location>
        <begin position="1"/>
        <end position="259"/>
    </location>
</feature>
<dbReference type="InterPro" id="IPR022622">
    <property type="entry name" value="DUF3492"/>
</dbReference>
<protein>
    <submittedName>
        <fullName evidence="4">DUF3492 domain-containing protein</fullName>
    </submittedName>
    <submittedName>
        <fullName evidence="3">Glycosyltransferase involved in cell wall biosynthesis</fullName>
    </submittedName>
</protein>
<dbReference type="InterPro" id="IPR001296">
    <property type="entry name" value="Glyco_trans_1"/>
</dbReference>
<evidence type="ECO:0000259" key="1">
    <source>
        <dbReference type="Pfam" id="PF00534"/>
    </source>
</evidence>
<reference evidence="4" key="3">
    <citation type="submission" date="2018-07" db="EMBL/GenBank/DDBJ databases">
        <authorList>
            <person name="Quirk P.G."/>
            <person name="Krulwich T.A."/>
        </authorList>
    </citation>
    <scope>NUCLEOTIDE SEQUENCE</scope>
    <source>
        <strain evidence="4">CCRI-19302</strain>
    </source>
</reference>
<evidence type="ECO:0000313" key="6">
    <source>
        <dbReference type="Proteomes" id="UP000247523"/>
    </source>
</evidence>
<dbReference type="PANTHER" id="PTHR12526:SF608">
    <property type="entry name" value="PELF"/>
    <property type="match status" value="1"/>
</dbReference>
<evidence type="ECO:0000313" key="3">
    <source>
        <dbReference type="EMBL" id="PXV96187.1"/>
    </source>
</evidence>
<evidence type="ECO:0000259" key="2">
    <source>
        <dbReference type="Pfam" id="PF11997"/>
    </source>
</evidence>
<evidence type="ECO:0000313" key="5">
    <source>
        <dbReference type="Proteomes" id="UP000216411"/>
    </source>
</evidence>
<dbReference type="Proteomes" id="UP000216411">
    <property type="component" value="Unassembled WGS sequence"/>
</dbReference>
<dbReference type="Pfam" id="PF11997">
    <property type="entry name" value="DUF3492"/>
    <property type="match status" value="1"/>
</dbReference>